<evidence type="ECO:0000313" key="1">
    <source>
        <dbReference type="EMBL" id="MBB4290768.1"/>
    </source>
</evidence>
<organism evidence="1 2">
    <name type="scientific">Rhizobium leguminosarum</name>
    <dbReference type="NCBI Taxonomy" id="384"/>
    <lineage>
        <taxon>Bacteria</taxon>
        <taxon>Pseudomonadati</taxon>
        <taxon>Pseudomonadota</taxon>
        <taxon>Alphaproteobacteria</taxon>
        <taxon>Hyphomicrobiales</taxon>
        <taxon>Rhizobiaceae</taxon>
        <taxon>Rhizobium/Agrobacterium group</taxon>
        <taxon>Rhizobium</taxon>
    </lineage>
</organism>
<reference evidence="1 2" key="1">
    <citation type="submission" date="2020-08" db="EMBL/GenBank/DDBJ databases">
        <title>Genomic Encyclopedia of Type Strains, Phase IV (KMG-V): Genome sequencing to study the core and pangenomes of soil and plant-associated prokaryotes.</title>
        <authorList>
            <person name="Whitman W."/>
        </authorList>
    </citation>
    <scope>NUCLEOTIDE SEQUENCE [LARGE SCALE GENOMIC DNA]</scope>
    <source>
        <strain evidence="1 2">SEMIA 415</strain>
    </source>
</reference>
<proteinExistence type="predicted"/>
<dbReference type="EMBL" id="JACIGO010000002">
    <property type="protein sequence ID" value="MBB4290768.1"/>
    <property type="molecule type" value="Genomic_DNA"/>
</dbReference>
<name>A0AAE2MJY8_RHILE</name>
<gene>
    <name evidence="1" type="ORF">GGE16_002808</name>
</gene>
<evidence type="ECO:0000313" key="2">
    <source>
        <dbReference type="Proteomes" id="UP000538507"/>
    </source>
</evidence>
<sequence>MLLDFETGLVIFPQNVRMDLAPLNSVARLDGHLIGLEELELPGAALP</sequence>
<accession>A0AAE2MJY8</accession>
<protein>
    <submittedName>
        <fullName evidence="1">Uncharacterized protein</fullName>
    </submittedName>
</protein>
<dbReference type="Proteomes" id="UP000538507">
    <property type="component" value="Unassembled WGS sequence"/>
</dbReference>
<dbReference type="AlphaFoldDB" id="A0AAE2MJY8"/>
<comment type="caution">
    <text evidence="1">The sequence shown here is derived from an EMBL/GenBank/DDBJ whole genome shotgun (WGS) entry which is preliminary data.</text>
</comment>